<reference evidence="2" key="1">
    <citation type="journal article" date="2023" name="IMA Fungus">
        <title>Comparative genomic study of the Penicillium genus elucidates a diverse pangenome and 15 lateral gene transfer events.</title>
        <authorList>
            <person name="Petersen C."/>
            <person name="Sorensen T."/>
            <person name="Nielsen M.R."/>
            <person name="Sondergaard T.E."/>
            <person name="Sorensen J.L."/>
            <person name="Fitzpatrick D.A."/>
            <person name="Frisvad J.C."/>
            <person name="Nielsen K.L."/>
        </authorList>
    </citation>
    <scope>NUCLEOTIDE SEQUENCE</scope>
    <source>
        <strain evidence="2">IBT 17514</strain>
    </source>
</reference>
<evidence type="ECO:0000313" key="2">
    <source>
        <dbReference type="EMBL" id="KAJ5728215.1"/>
    </source>
</evidence>
<dbReference type="PANTHER" id="PTHR28079">
    <property type="entry name" value="RNA POLYMERASE I-SPECIFIC TRANSCRIPTION INITIATION FACTOR RRN5"/>
    <property type="match status" value="1"/>
</dbReference>
<keyword evidence="3" id="KW-1185">Reference proteome</keyword>
<proteinExistence type="predicted"/>
<feature type="compositionally biased region" description="Acidic residues" evidence="1">
    <location>
        <begin position="594"/>
        <end position="611"/>
    </location>
</feature>
<organism evidence="2 3">
    <name type="scientific">Penicillium malachiteum</name>
    <dbReference type="NCBI Taxonomy" id="1324776"/>
    <lineage>
        <taxon>Eukaryota</taxon>
        <taxon>Fungi</taxon>
        <taxon>Dikarya</taxon>
        <taxon>Ascomycota</taxon>
        <taxon>Pezizomycotina</taxon>
        <taxon>Eurotiomycetes</taxon>
        <taxon>Eurotiomycetidae</taxon>
        <taxon>Eurotiales</taxon>
        <taxon>Aspergillaceae</taxon>
        <taxon>Penicillium</taxon>
    </lineage>
</organism>
<feature type="compositionally biased region" description="Acidic residues" evidence="1">
    <location>
        <begin position="405"/>
        <end position="415"/>
    </location>
</feature>
<evidence type="ECO:0000256" key="1">
    <source>
        <dbReference type="SAM" id="MobiDB-lite"/>
    </source>
</evidence>
<feature type="compositionally biased region" description="Acidic residues" evidence="1">
    <location>
        <begin position="624"/>
        <end position="634"/>
    </location>
</feature>
<feature type="region of interest" description="Disordered" evidence="1">
    <location>
        <begin position="1"/>
        <end position="74"/>
    </location>
</feature>
<dbReference type="GO" id="GO:0001181">
    <property type="term" value="F:RNA polymerase I general transcription initiation factor activity"/>
    <property type="evidence" value="ECO:0007669"/>
    <property type="project" value="TreeGrafter"/>
</dbReference>
<feature type="region of interest" description="Disordered" evidence="1">
    <location>
        <begin position="555"/>
        <end position="651"/>
    </location>
</feature>
<sequence>MSRSPSYEPDDSSDSDFSLQSDRGRQRQRRTLSHHDPVALSLPEVQVLIKPTEPVSAPAPEPQNDPEEPNSSQSRWDRLDTLVNQLNPTSLAQYKDLLDEYTYDVSVVRADPSEAQYLMTQNGAVRWTSKEKHLLFNVLDKKGKNGVRQIAATIGTKSEVEVADYLTLLHRGLEAQHILEKKLGTIVLGDIPSAIELSKECCDELDIYAQGLVMREDVDLEIASRSVYAENALICEAEGKALVAKEINPPLRGSIHLAANLLNVPMWPQLSAQFFMNFGGHRAEDSWSNIVQSRKESPGIYGGALMDFYALTMSITRRLVQSTIFLAMARLRAMSGIGRARRNAVRKRDVRAAVDVLNMKPDRTGFFVDVSRRNRILITDDPDEDGEPRPLSYDEAEEILRKEDETDDSDTDDEASTSGAEHGDNESKPETGQSKPISPTHAAFTHPYQSEISSIPWNKIPLEPDEEHADLLDLAQNRREEEKLWDMLETPAPPHLNTAIAGDEDEQSLAGKKPFIERKTREDLVDWRERTIYRSEWEEYGDDLQELEDELAENRRKRRWAMYDEVTEEDIERPRRPTKKPRGPLSTEVIQVEDSSEESSEEEAEQTPQDDEMGKNAEVPIELGDSDGQMDVDDVDKQSSPASNTARSVAG</sequence>
<evidence type="ECO:0008006" key="4">
    <source>
        <dbReference type="Google" id="ProtNLM"/>
    </source>
</evidence>
<dbReference type="GO" id="GO:0042790">
    <property type="term" value="P:nucleolar large rRNA transcription by RNA polymerase I"/>
    <property type="evidence" value="ECO:0007669"/>
    <property type="project" value="InterPro"/>
</dbReference>
<accession>A0AAD6HNS3</accession>
<dbReference type="EMBL" id="JAQJAN010000005">
    <property type="protein sequence ID" value="KAJ5728215.1"/>
    <property type="molecule type" value="Genomic_DNA"/>
</dbReference>
<dbReference type="InterPro" id="IPR009057">
    <property type="entry name" value="Homeodomain-like_sf"/>
</dbReference>
<gene>
    <name evidence="2" type="ORF">N7493_004545</name>
</gene>
<dbReference type="GO" id="GO:0000500">
    <property type="term" value="C:RNA polymerase I upstream activating factor complex"/>
    <property type="evidence" value="ECO:0007669"/>
    <property type="project" value="InterPro"/>
</dbReference>
<dbReference type="SUPFAM" id="SSF46689">
    <property type="entry name" value="Homeodomain-like"/>
    <property type="match status" value="1"/>
</dbReference>
<dbReference type="Proteomes" id="UP001215712">
    <property type="component" value="Unassembled WGS sequence"/>
</dbReference>
<dbReference type="GO" id="GO:0000182">
    <property type="term" value="F:rDNA binding"/>
    <property type="evidence" value="ECO:0007669"/>
    <property type="project" value="TreeGrafter"/>
</dbReference>
<name>A0AAD6HNS3_9EURO</name>
<protein>
    <recommendedName>
        <fullName evidence="4">Myb-like domain-containing protein</fullName>
    </recommendedName>
</protein>
<dbReference type="AlphaFoldDB" id="A0AAD6HNS3"/>
<evidence type="ECO:0000313" key="3">
    <source>
        <dbReference type="Proteomes" id="UP001215712"/>
    </source>
</evidence>
<feature type="compositionally biased region" description="Polar residues" evidence="1">
    <location>
        <begin position="638"/>
        <end position="651"/>
    </location>
</feature>
<dbReference type="InterPro" id="IPR039601">
    <property type="entry name" value="Rrn5"/>
</dbReference>
<reference evidence="2" key="2">
    <citation type="submission" date="2023-01" db="EMBL/GenBank/DDBJ databases">
        <authorList>
            <person name="Petersen C."/>
        </authorList>
    </citation>
    <scope>NUCLEOTIDE SEQUENCE</scope>
    <source>
        <strain evidence="2">IBT 17514</strain>
    </source>
</reference>
<feature type="region of interest" description="Disordered" evidence="1">
    <location>
        <begin position="399"/>
        <end position="441"/>
    </location>
</feature>
<comment type="caution">
    <text evidence="2">The sequence shown here is derived from an EMBL/GenBank/DDBJ whole genome shotgun (WGS) entry which is preliminary data.</text>
</comment>
<dbReference type="GO" id="GO:0006361">
    <property type="term" value="P:transcription initiation at RNA polymerase I promoter"/>
    <property type="evidence" value="ECO:0007669"/>
    <property type="project" value="TreeGrafter"/>
</dbReference>
<dbReference type="PANTHER" id="PTHR28079:SF1">
    <property type="entry name" value="RNA POLYMERASE I-SPECIFIC TRANSCRIPTION INITIATION FACTOR RRN5"/>
    <property type="match status" value="1"/>
</dbReference>